<protein>
    <submittedName>
        <fullName evidence="1">Uncharacterized protein</fullName>
    </submittedName>
</protein>
<dbReference type="STRING" id="649760.HMPREF0971_02233"/>
<dbReference type="EMBL" id="ACUZ02000037">
    <property type="protein sequence ID" value="EFB31385.1"/>
    <property type="molecule type" value="Genomic_DNA"/>
</dbReference>
<dbReference type="AlphaFoldDB" id="D1QTA5"/>
<evidence type="ECO:0000313" key="2">
    <source>
        <dbReference type="Proteomes" id="UP000004079"/>
    </source>
</evidence>
<dbReference type="HOGENOM" id="CLU_3220227_0_0_10"/>
<organism evidence="1 2">
    <name type="scientific">Segatella oris F0302</name>
    <dbReference type="NCBI Taxonomy" id="649760"/>
    <lineage>
        <taxon>Bacteria</taxon>
        <taxon>Pseudomonadati</taxon>
        <taxon>Bacteroidota</taxon>
        <taxon>Bacteroidia</taxon>
        <taxon>Bacteroidales</taxon>
        <taxon>Prevotellaceae</taxon>
        <taxon>Segatella</taxon>
    </lineage>
</organism>
<sequence length="44" mass="5187">MPQNDFPTKRQGGGKSLLLEKMLQKRFFNPLEAERQMLQLNSHE</sequence>
<gene>
    <name evidence="1" type="ORF">HMPREF0971_02233</name>
</gene>
<comment type="caution">
    <text evidence="1">The sequence shown here is derived from an EMBL/GenBank/DDBJ whole genome shotgun (WGS) entry which is preliminary data.</text>
</comment>
<name>D1QTA5_9BACT</name>
<dbReference type="Proteomes" id="UP000004079">
    <property type="component" value="Unassembled WGS sequence"/>
</dbReference>
<reference evidence="1 2" key="1">
    <citation type="submission" date="2009-11" db="EMBL/GenBank/DDBJ databases">
        <authorList>
            <person name="Weinstock G."/>
            <person name="Sodergren E."/>
            <person name="Clifton S."/>
            <person name="Fulton L."/>
            <person name="Fulton B."/>
            <person name="Courtney L."/>
            <person name="Fronick C."/>
            <person name="Harrison M."/>
            <person name="Strong C."/>
            <person name="Farmer C."/>
            <person name="Delahaunty K."/>
            <person name="Markovic C."/>
            <person name="Hall O."/>
            <person name="Minx P."/>
            <person name="Tomlinson C."/>
            <person name="Mitreva M."/>
            <person name="Nelson J."/>
            <person name="Hou S."/>
            <person name="Wollam A."/>
            <person name="Pepin K.H."/>
            <person name="Johnson M."/>
            <person name="Bhonagiri V."/>
            <person name="Nash W.E."/>
            <person name="Warren W."/>
            <person name="Chinwalla A."/>
            <person name="Mardis E.R."/>
            <person name="Wilson R.K."/>
        </authorList>
    </citation>
    <scope>NUCLEOTIDE SEQUENCE [LARGE SCALE GENOMIC DNA]</scope>
    <source>
        <strain evidence="1 2">F0302</strain>
    </source>
</reference>
<evidence type="ECO:0000313" key="1">
    <source>
        <dbReference type="EMBL" id="EFB31385.1"/>
    </source>
</evidence>
<proteinExistence type="predicted"/>
<accession>D1QTA5</accession>